<organism evidence="7 8">
    <name type="scientific">Rhizobium beringeri</name>
    <dbReference type="NCBI Taxonomy" id="3019934"/>
    <lineage>
        <taxon>Bacteria</taxon>
        <taxon>Pseudomonadati</taxon>
        <taxon>Pseudomonadota</taxon>
        <taxon>Alphaproteobacteria</taxon>
        <taxon>Hyphomicrobiales</taxon>
        <taxon>Rhizobiaceae</taxon>
        <taxon>Rhizobium/Agrobacterium group</taxon>
        <taxon>Rhizobium</taxon>
    </lineage>
</organism>
<keyword evidence="5" id="KW-0234">DNA repair</keyword>
<evidence type="ECO:0000256" key="3">
    <source>
        <dbReference type="ARBA" id="ARBA00022763"/>
    </source>
</evidence>
<comment type="similarity">
    <text evidence="6">Belongs to the Vsr family.</text>
</comment>
<dbReference type="EMBL" id="SILG01000005">
    <property type="protein sequence ID" value="TBE59132.1"/>
    <property type="molecule type" value="Genomic_DNA"/>
</dbReference>
<evidence type="ECO:0000256" key="2">
    <source>
        <dbReference type="ARBA" id="ARBA00022759"/>
    </source>
</evidence>
<accession>A0ABY1XIZ1</accession>
<protein>
    <submittedName>
        <fullName evidence="7">DNA mismatch endonuclease Vsr</fullName>
    </submittedName>
</protein>
<comment type="caution">
    <text evidence="7">The sequence shown here is derived from an EMBL/GenBank/DDBJ whole genome shotgun (WGS) entry which is preliminary data.</text>
</comment>
<dbReference type="NCBIfam" id="TIGR00632">
    <property type="entry name" value="vsr"/>
    <property type="match status" value="1"/>
</dbReference>
<sequence length="176" mass="20264">MVDVVSREKRSQMMAGIRGKNTKPELILRRHLHAAGLRFRLHGPDVIGRPDLLFKSRRAAVFVHGCFWHRHEGCHWCTTPASNPEFWAAKFARNIARDLEVRSALNAAGWRVGTVWECGLRSPWLALTLEETTCWIRDGTDNFESALVRPRRETENPQRTEMLPILGEECSYTQDK</sequence>
<keyword evidence="8" id="KW-1185">Reference proteome</keyword>
<dbReference type="Gene3D" id="3.40.960.10">
    <property type="entry name" value="VSR Endonuclease"/>
    <property type="match status" value="1"/>
</dbReference>
<gene>
    <name evidence="7" type="primary">vsr</name>
    <name evidence="7" type="ORF">ELH03_33835</name>
</gene>
<evidence type="ECO:0000256" key="1">
    <source>
        <dbReference type="ARBA" id="ARBA00022722"/>
    </source>
</evidence>
<evidence type="ECO:0000256" key="6">
    <source>
        <dbReference type="ARBA" id="ARBA00029466"/>
    </source>
</evidence>
<geneLocation type="plasmid" evidence="7">
    <name>pSM51_Rh08</name>
</geneLocation>
<reference evidence="7 8" key="1">
    <citation type="submission" date="2019-02" db="EMBL/GenBank/DDBJ databases">
        <title>The genomic architecture of introgression among sibling species of bacteria.</title>
        <authorList>
            <person name="Cavassim M.I.A."/>
            <person name="Moeskjaer S."/>
            <person name="Moslemi C."/>
            <person name="Fields B."/>
            <person name="Bachmann A."/>
            <person name="Vilhjalmsson B."/>
            <person name="Schierup M.H."/>
            <person name="Young J.P.W."/>
            <person name="Andersen S.U."/>
        </authorList>
    </citation>
    <scope>NUCLEOTIDE SEQUENCE [LARGE SCALE GENOMIC DNA]</scope>
    <source>
        <strain evidence="7 8">SM51</strain>
        <plasmid evidence="7">pSM51_Rh08</plasmid>
    </source>
</reference>
<keyword evidence="3" id="KW-0227">DNA damage</keyword>
<evidence type="ECO:0000256" key="5">
    <source>
        <dbReference type="ARBA" id="ARBA00023204"/>
    </source>
</evidence>
<dbReference type="InterPro" id="IPR004603">
    <property type="entry name" value="DNA_mismatch_endonuc_vsr"/>
</dbReference>
<dbReference type="Pfam" id="PF03852">
    <property type="entry name" value="Vsr"/>
    <property type="match status" value="1"/>
</dbReference>
<dbReference type="RefSeq" id="WP_130806943.1">
    <property type="nucleotide sequence ID" value="NZ_SILG01000005.1"/>
</dbReference>
<dbReference type="InterPro" id="IPR011335">
    <property type="entry name" value="Restrct_endonuc-II-like"/>
</dbReference>
<dbReference type="SUPFAM" id="SSF52980">
    <property type="entry name" value="Restriction endonuclease-like"/>
    <property type="match status" value="1"/>
</dbReference>
<evidence type="ECO:0000313" key="7">
    <source>
        <dbReference type="EMBL" id="TBE59132.1"/>
    </source>
</evidence>
<keyword evidence="4" id="KW-0378">Hydrolase</keyword>
<dbReference type="Proteomes" id="UP000291302">
    <property type="component" value="Unassembled WGS sequence"/>
</dbReference>
<dbReference type="GO" id="GO:0004519">
    <property type="term" value="F:endonuclease activity"/>
    <property type="evidence" value="ECO:0007669"/>
    <property type="project" value="UniProtKB-KW"/>
</dbReference>
<evidence type="ECO:0000256" key="4">
    <source>
        <dbReference type="ARBA" id="ARBA00022801"/>
    </source>
</evidence>
<keyword evidence="7" id="KW-0614">Plasmid</keyword>
<keyword evidence="2 7" id="KW-0255">Endonuclease</keyword>
<name>A0ABY1XIZ1_9HYPH</name>
<proteinExistence type="inferred from homology"/>
<dbReference type="CDD" id="cd00221">
    <property type="entry name" value="Vsr"/>
    <property type="match status" value="1"/>
</dbReference>
<keyword evidence="1" id="KW-0540">Nuclease</keyword>
<evidence type="ECO:0000313" key="8">
    <source>
        <dbReference type="Proteomes" id="UP000291302"/>
    </source>
</evidence>